<dbReference type="Proteomes" id="UP000693970">
    <property type="component" value="Unassembled WGS sequence"/>
</dbReference>
<sequence length="162" mass="19410">MGYSLETLARFVESLLESGYDGDIVLGVLPWDEDPTEETREIYEYLIDRAKFHHVILYEIDLRCLPDEKHMCQMNRRYQNVTTMEFLPDFRRPRAVSQLRYEYYWAWAQAYGPQSRILLSDSRDLFFQLNPFNFIPSDMEYTLFVAIEDVSLSIHDQWVNVM</sequence>
<evidence type="ECO:0000313" key="1">
    <source>
        <dbReference type="EMBL" id="KAG7373177.1"/>
    </source>
</evidence>
<protein>
    <submittedName>
        <fullName evidence="1">Uncharacterized protein</fullName>
    </submittedName>
</protein>
<evidence type="ECO:0000313" key="2">
    <source>
        <dbReference type="Proteomes" id="UP000693970"/>
    </source>
</evidence>
<reference evidence="1" key="1">
    <citation type="journal article" date="2021" name="Sci. Rep.">
        <title>Diploid genomic architecture of Nitzschia inconspicua, an elite biomass production diatom.</title>
        <authorList>
            <person name="Oliver A."/>
            <person name="Podell S."/>
            <person name="Pinowska A."/>
            <person name="Traller J.C."/>
            <person name="Smith S.R."/>
            <person name="McClure R."/>
            <person name="Beliaev A."/>
            <person name="Bohutskyi P."/>
            <person name="Hill E.A."/>
            <person name="Rabines A."/>
            <person name="Zheng H."/>
            <person name="Allen L.Z."/>
            <person name="Kuo A."/>
            <person name="Grigoriev I.V."/>
            <person name="Allen A.E."/>
            <person name="Hazlebeck D."/>
            <person name="Allen E.E."/>
        </authorList>
    </citation>
    <scope>NUCLEOTIDE SEQUENCE</scope>
    <source>
        <strain evidence="1">Hildebrandi</strain>
    </source>
</reference>
<organism evidence="1 2">
    <name type="scientific">Nitzschia inconspicua</name>
    <dbReference type="NCBI Taxonomy" id="303405"/>
    <lineage>
        <taxon>Eukaryota</taxon>
        <taxon>Sar</taxon>
        <taxon>Stramenopiles</taxon>
        <taxon>Ochrophyta</taxon>
        <taxon>Bacillariophyta</taxon>
        <taxon>Bacillariophyceae</taxon>
        <taxon>Bacillariophycidae</taxon>
        <taxon>Bacillariales</taxon>
        <taxon>Bacillariaceae</taxon>
        <taxon>Nitzschia</taxon>
    </lineage>
</organism>
<keyword evidence="2" id="KW-1185">Reference proteome</keyword>
<comment type="caution">
    <text evidence="1">The sequence shown here is derived from an EMBL/GenBank/DDBJ whole genome shotgun (WGS) entry which is preliminary data.</text>
</comment>
<dbReference type="OrthoDB" id="48503at2759"/>
<reference evidence="1" key="2">
    <citation type="submission" date="2021-04" db="EMBL/GenBank/DDBJ databases">
        <authorList>
            <person name="Podell S."/>
        </authorList>
    </citation>
    <scope>NUCLEOTIDE SEQUENCE</scope>
    <source>
        <strain evidence="1">Hildebrandi</strain>
    </source>
</reference>
<dbReference type="EMBL" id="JAGRRH010000002">
    <property type="protein sequence ID" value="KAG7373177.1"/>
    <property type="molecule type" value="Genomic_DNA"/>
</dbReference>
<accession>A0A9K3M3K0</accession>
<gene>
    <name evidence="1" type="ORF">IV203_033901</name>
</gene>
<dbReference type="AlphaFoldDB" id="A0A9K3M3K0"/>
<name>A0A9K3M3K0_9STRA</name>
<proteinExistence type="predicted"/>